<reference evidence="2 3" key="1">
    <citation type="submission" date="2023-04" db="EMBL/GenBank/DDBJ databases">
        <title>Genome sequence of Halobacillus naozhouensis KACC 21980.</title>
        <authorList>
            <person name="Kim S."/>
            <person name="Heo J."/>
            <person name="Kwon S.-W."/>
        </authorList>
    </citation>
    <scope>NUCLEOTIDE SEQUENCE [LARGE SCALE GENOMIC DNA]</scope>
    <source>
        <strain evidence="2 3">KCTC 13234</strain>
    </source>
</reference>
<dbReference type="Gene3D" id="1.10.260.40">
    <property type="entry name" value="lambda repressor-like DNA-binding domains"/>
    <property type="match status" value="1"/>
</dbReference>
<dbReference type="InterPro" id="IPR019734">
    <property type="entry name" value="TPR_rpt"/>
</dbReference>
<sequence>MEYGKVLRFHRVKQGLTQNQLAEGIISSAYLSKIENDQTVPAVEVLELLYERLGLDFSDSSYSHPSKEKLKEWYESIVFKRKEDAELLMNELLQQKETLANHHLYIFFELYRIRYLLLENEVEKAYEAWENIRQHKDTFDDEMNFYFHLVSGLMKYYKSKYDDSYQDLIEAKNYSSSLELEDWQQSDLYYLLALSAGQANYISASIFYTGLALEIYQSHYDLAKSADCHIIQGISFSRLRNYSKSLENFDLARKIATQTNNRVQLKLVYINIGVLESRLENHEASISSYKKSLEYVDEKNTALDTFEFLNIIHGLITQHYKLNDEKGCIKWINEGERQLISYPSKPHELHFKIYKFIMTKNEDIQELLENEIIPYFQEKRDHTYTIRYAMFLADLLEKQRMYKKSSSYLRLAIQLLNKHSHLGGGISL</sequence>
<dbReference type="InterPro" id="IPR010982">
    <property type="entry name" value="Lambda_DNA-bd_dom_sf"/>
</dbReference>
<dbReference type="EMBL" id="CP121671">
    <property type="protein sequence ID" value="WFT74593.1"/>
    <property type="molecule type" value="Genomic_DNA"/>
</dbReference>
<gene>
    <name evidence="2" type="ORF">P9989_19925</name>
</gene>
<proteinExistence type="predicted"/>
<dbReference type="CDD" id="cd00093">
    <property type="entry name" value="HTH_XRE"/>
    <property type="match status" value="1"/>
</dbReference>
<keyword evidence="3" id="KW-1185">Reference proteome</keyword>
<dbReference type="InterPro" id="IPR011990">
    <property type="entry name" value="TPR-like_helical_dom_sf"/>
</dbReference>
<feature type="domain" description="HTH cro/C1-type" evidence="1">
    <location>
        <begin position="7"/>
        <end position="60"/>
    </location>
</feature>
<evidence type="ECO:0000313" key="2">
    <source>
        <dbReference type="EMBL" id="WFT74593.1"/>
    </source>
</evidence>
<name>A0ABY8IWJ6_9BACI</name>
<dbReference type="Gene3D" id="1.25.40.10">
    <property type="entry name" value="Tetratricopeptide repeat domain"/>
    <property type="match status" value="1"/>
</dbReference>
<evidence type="ECO:0000259" key="1">
    <source>
        <dbReference type="PROSITE" id="PS50943"/>
    </source>
</evidence>
<dbReference type="Proteomes" id="UP001221597">
    <property type="component" value="Chromosome"/>
</dbReference>
<dbReference type="SMART" id="SM00028">
    <property type="entry name" value="TPR"/>
    <property type="match status" value="3"/>
</dbReference>
<organism evidence="2 3">
    <name type="scientific">Halobacillus naozhouensis</name>
    <dbReference type="NCBI Taxonomy" id="554880"/>
    <lineage>
        <taxon>Bacteria</taxon>
        <taxon>Bacillati</taxon>
        <taxon>Bacillota</taxon>
        <taxon>Bacilli</taxon>
        <taxon>Bacillales</taxon>
        <taxon>Bacillaceae</taxon>
        <taxon>Halobacillus</taxon>
    </lineage>
</organism>
<protein>
    <submittedName>
        <fullName evidence="2">Helix-turn-helix transcriptional regulator</fullName>
    </submittedName>
</protein>
<evidence type="ECO:0000313" key="3">
    <source>
        <dbReference type="Proteomes" id="UP001221597"/>
    </source>
</evidence>
<dbReference type="InterPro" id="IPR001387">
    <property type="entry name" value="Cro/C1-type_HTH"/>
</dbReference>
<dbReference type="Pfam" id="PF01381">
    <property type="entry name" value="HTH_3"/>
    <property type="match status" value="1"/>
</dbReference>
<dbReference type="PROSITE" id="PS50943">
    <property type="entry name" value="HTH_CROC1"/>
    <property type="match status" value="1"/>
</dbReference>
<accession>A0ABY8IWJ6</accession>
<dbReference type="SUPFAM" id="SSF48452">
    <property type="entry name" value="TPR-like"/>
    <property type="match status" value="1"/>
</dbReference>
<dbReference type="RefSeq" id="WP_283076589.1">
    <property type="nucleotide sequence ID" value="NZ_CP121671.1"/>
</dbReference>
<dbReference type="SUPFAM" id="SSF47413">
    <property type="entry name" value="lambda repressor-like DNA-binding domains"/>
    <property type="match status" value="1"/>
</dbReference>
<dbReference type="SMART" id="SM00530">
    <property type="entry name" value="HTH_XRE"/>
    <property type="match status" value="1"/>
</dbReference>